<evidence type="ECO:0000313" key="11">
    <source>
        <dbReference type="EMBL" id="KIY95058.1"/>
    </source>
</evidence>
<dbReference type="GO" id="GO:0008168">
    <property type="term" value="F:methyltransferase activity"/>
    <property type="evidence" value="ECO:0007669"/>
    <property type="project" value="UniProtKB-KW"/>
</dbReference>
<dbReference type="PROSITE" id="PS50280">
    <property type="entry name" value="SET"/>
    <property type="match status" value="1"/>
</dbReference>
<evidence type="ECO:0000256" key="8">
    <source>
        <dbReference type="SAM" id="MobiDB-lite"/>
    </source>
</evidence>
<dbReference type="PANTHER" id="PTHR46223">
    <property type="entry name" value="HISTONE-LYSINE N-METHYLTRANSFERASE SUV39H"/>
    <property type="match status" value="1"/>
</dbReference>
<dbReference type="Gene3D" id="2.170.270.10">
    <property type="entry name" value="SET domain"/>
    <property type="match status" value="1"/>
</dbReference>
<evidence type="ECO:0000256" key="4">
    <source>
        <dbReference type="ARBA" id="ARBA00022679"/>
    </source>
</evidence>
<dbReference type="GeneID" id="25730313"/>
<evidence type="ECO:0000256" key="2">
    <source>
        <dbReference type="ARBA" id="ARBA00022454"/>
    </source>
</evidence>
<keyword evidence="7" id="KW-0862">Zinc</keyword>
<gene>
    <name evidence="11" type="ORF">MNEG_12904</name>
</gene>
<dbReference type="PROSITE" id="PS50868">
    <property type="entry name" value="POST_SET"/>
    <property type="match status" value="1"/>
</dbReference>
<feature type="domain" description="Post-SET" evidence="10">
    <location>
        <begin position="221"/>
        <end position="237"/>
    </location>
</feature>
<comment type="subcellular location">
    <subcellularLocation>
        <location evidence="1">Chromosome</location>
    </subcellularLocation>
</comment>
<dbReference type="OrthoDB" id="5792673at2759"/>
<dbReference type="InterPro" id="IPR046341">
    <property type="entry name" value="SET_dom_sf"/>
</dbReference>
<evidence type="ECO:0000259" key="9">
    <source>
        <dbReference type="PROSITE" id="PS50280"/>
    </source>
</evidence>
<keyword evidence="2" id="KW-0158">Chromosome</keyword>
<dbReference type="SMART" id="SM00317">
    <property type="entry name" value="SET"/>
    <property type="match status" value="1"/>
</dbReference>
<evidence type="ECO:0000256" key="1">
    <source>
        <dbReference type="ARBA" id="ARBA00004286"/>
    </source>
</evidence>
<feature type="domain" description="SET" evidence="9">
    <location>
        <begin position="60"/>
        <end position="188"/>
    </location>
</feature>
<dbReference type="Pfam" id="PF00856">
    <property type="entry name" value="SET"/>
    <property type="match status" value="1"/>
</dbReference>
<keyword evidence="6" id="KW-0479">Metal-binding</keyword>
<dbReference type="KEGG" id="mng:MNEG_12904"/>
<dbReference type="EMBL" id="KK103725">
    <property type="protein sequence ID" value="KIY95058.1"/>
    <property type="molecule type" value="Genomic_DNA"/>
</dbReference>
<dbReference type="STRING" id="145388.A0A0D2KGY8"/>
<evidence type="ECO:0000256" key="7">
    <source>
        <dbReference type="ARBA" id="ARBA00022833"/>
    </source>
</evidence>
<accession>A0A0D2KGY8</accession>
<evidence type="ECO:0008006" key="13">
    <source>
        <dbReference type="Google" id="ProtNLM"/>
    </source>
</evidence>
<dbReference type="InterPro" id="IPR050973">
    <property type="entry name" value="H3K9_Histone-Lys_N-MTase"/>
</dbReference>
<reference evidence="11 12" key="1">
    <citation type="journal article" date="2013" name="BMC Genomics">
        <title>Reconstruction of the lipid metabolism for the microalga Monoraphidium neglectum from its genome sequence reveals characteristics suitable for biofuel production.</title>
        <authorList>
            <person name="Bogen C."/>
            <person name="Al-Dilaimi A."/>
            <person name="Albersmeier A."/>
            <person name="Wichmann J."/>
            <person name="Grundmann M."/>
            <person name="Rupp O."/>
            <person name="Lauersen K.J."/>
            <person name="Blifernez-Klassen O."/>
            <person name="Kalinowski J."/>
            <person name="Goesmann A."/>
            <person name="Mussgnug J.H."/>
            <person name="Kruse O."/>
        </authorList>
    </citation>
    <scope>NUCLEOTIDE SEQUENCE [LARGE SCALE GENOMIC DNA]</scope>
    <source>
        <strain evidence="11 12">SAG 48.87</strain>
    </source>
</reference>
<evidence type="ECO:0000256" key="3">
    <source>
        <dbReference type="ARBA" id="ARBA00022603"/>
    </source>
</evidence>
<dbReference type="AlphaFoldDB" id="A0A0D2KGY8"/>
<name>A0A0D2KGY8_9CHLO</name>
<protein>
    <recommendedName>
        <fullName evidence="13">Histone-lysine N-methyltransferase SUVR3</fullName>
    </recommendedName>
</protein>
<sequence length="241" mass="24752">MEFRRRAELSLQPLSKPPKESPHAAESVLALLECGPACACRHGSGAGGCLARTTQRGVRVRLAVAPVPGKGWGVRALEPLPRGAFVCDYTGEYLNTSDARARLAAYDAAGAGHALLVARVVLPSATSALRLNIDATRRGNVARFVNHSCDGGNLEAVLVMAKGELLPRVALFAARDIAPGEELTFSYCGRSKAAAPAGGGAAGAADRARGAGAAAGGRQHAFTPCACGTPACYGFLPSEFV</sequence>
<dbReference type="GO" id="GO:0005694">
    <property type="term" value="C:chromosome"/>
    <property type="evidence" value="ECO:0007669"/>
    <property type="project" value="UniProtKB-SubCell"/>
</dbReference>
<dbReference type="SUPFAM" id="SSF82199">
    <property type="entry name" value="SET domain"/>
    <property type="match status" value="1"/>
</dbReference>
<keyword evidence="3" id="KW-0489">Methyltransferase</keyword>
<dbReference type="RefSeq" id="XP_013894078.1">
    <property type="nucleotide sequence ID" value="XM_014038624.1"/>
</dbReference>
<dbReference type="InterPro" id="IPR001214">
    <property type="entry name" value="SET_dom"/>
</dbReference>
<evidence type="ECO:0000259" key="10">
    <source>
        <dbReference type="PROSITE" id="PS50868"/>
    </source>
</evidence>
<dbReference type="GO" id="GO:0032259">
    <property type="term" value="P:methylation"/>
    <property type="evidence" value="ECO:0007669"/>
    <property type="project" value="UniProtKB-KW"/>
</dbReference>
<evidence type="ECO:0000313" key="12">
    <source>
        <dbReference type="Proteomes" id="UP000054498"/>
    </source>
</evidence>
<keyword evidence="5" id="KW-0949">S-adenosyl-L-methionine</keyword>
<dbReference type="Proteomes" id="UP000054498">
    <property type="component" value="Unassembled WGS sequence"/>
</dbReference>
<organism evidence="11 12">
    <name type="scientific">Monoraphidium neglectum</name>
    <dbReference type="NCBI Taxonomy" id="145388"/>
    <lineage>
        <taxon>Eukaryota</taxon>
        <taxon>Viridiplantae</taxon>
        <taxon>Chlorophyta</taxon>
        <taxon>core chlorophytes</taxon>
        <taxon>Chlorophyceae</taxon>
        <taxon>CS clade</taxon>
        <taxon>Sphaeropleales</taxon>
        <taxon>Selenastraceae</taxon>
        <taxon>Monoraphidium</taxon>
    </lineage>
</organism>
<dbReference type="GO" id="GO:0046872">
    <property type="term" value="F:metal ion binding"/>
    <property type="evidence" value="ECO:0007669"/>
    <property type="project" value="UniProtKB-KW"/>
</dbReference>
<evidence type="ECO:0000256" key="5">
    <source>
        <dbReference type="ARBA" id="ARBA00022691"/>
    </source>
</evidence>
<dbReference type="PANTHER" id="PTHR46223:SF3">
    <property type="entry name" value="HISTONE-LYSINE N-METHYLTRANSFERASE SET-23"/>
    <property type="match status" value="1"/>
</dbReference>
<feature type="region of interest" description="Disordered" evidence="8">
    <location>
        <begin position="1"/>
        <end position="22"/>
    </location>
</feature>
<keyword evidence="12" id="KW-1185">Reference proteome</keyword>
<dbReference type="InterPro" id="IPR003616">
    <property type="entry name" value="Post-SET_dom"/>
</dbReference>
<evidence type="ECO:0000256" key="6">
    <source>
        <dbReference type="ARBA" id="ARBA00022723"/>
    </source>
</evidence>
<keyword evidence="4" id="KW-0808">Transferase</keyword>
<proteinExistence type="predicted"/>